<proteinExistence type="predicted"/>
<feature type="region of interest" description="Disordered" evidence="1">
    <location>
        <begin position="72"/>
        <end position="99"/>
    </location>
</feature>
<organism evidence="2 3">
    <name type="scientific">Punica granatum</name>
    <name type="common">Pomegranate</name>
    <dbReference type="NCBI Taxonomy" id="22663"/>
    <lineage>
        <taxon>Eukaryota</taxon>
        <taxon>Viridiplantae</taxon>
        <taxon>Streptophyta</taxon>
        <taxon>Embryophyta</taxon>
        <taxon>Tracheophyta</taxon>
        <taxon>Spermatophyta</taxon>
        <taxon>Magnoliopsida</taxon>
        <taxon>eudicotyledons</taxon>
        <taxon>Gunneridae</taxon>
        <taxon>Pentapetalae</taxon>
        <taxon>rosids</taxon>
        <taxon>malvids</taxon>
        <taxon>Myrtales</taxon>
        <taxon>Lythraceae</taxon>
        <taxon>Punica</taxon>
    </lineage>
</organism>
<reference evidence="2 3" key="1">
    <citation type="submission" date="2017-11" db="EMBL/GenBank/DDBJ databases">
        <title>De-novo sequencing of pomegranate (Punica granatum L.) genome.</title>
        <authorList>
            <person name="Akparov Z."/>
            <person name="Amiraslanov A."/>
            <person name="Hajiyeva S."/>
            <person name="Abbasov M."/>
            <person name="Kaur K."/>
            <person name="Hamwieh A."/>
            <person name="Solovyev V."/>
            <person name="Salamov A."/>
            <person name="Braich B."/>
            <person name="Kosarev P."/>
            <person name="Mahmoud A."/>
            <person name="Hajiyev E."/>
            <person name="Babayeva S."/>
            <person name="Izzatullayeva V."/>
            <person name="Mammadov A."/>
            <person name="Mammadov A."/>
            <person name="Sharifova S."/>
            <person name="Ojaghi J."/>
            <person name="Eynullazada K."/>
            <person name="Bayramov B."/>
            <person name="Abdulazimova A."/>
            <person name="Shahmuradov I."/>
        </authorList>
    </citation>
    <scope>NUCLEOTIDE SEQUENCE [LARGE SCALE GENOMIC DNA]</scope>
    <source>
        <strain evidence="3">cv. AG2017</strain>
        <tissue evidence="2">Leaf</tissue>
    </source>
</reference>
<accession>A0A2I0K7X7</accession>
<gene>
    <name evidence="2" type="ORF">CRG98_014960</name>
</gene>
<sequence length="153" mass="16718">MHEEKSQGGGLESRKTRFKATGSERPEGRQPRQVGENGVGTLAPTTARCEVGLLERNRRKRELCTVGRPSDRDHLVTREGEGCEEPVERDGTTRRSRGENRHVVEVRCAPGEFGDFWLESGRVVAGKPGGFPMITAGFGLGKGRTNEGEWAGA</sequence>
<comment type="caution">
    <text evidence="2">The sequence shown here is derived from an EMBL/GenBank/DDBJ whole genome shotgun (WGS) entry which is preliminary data.</text>
</comment>
<feature type="region of interest" description="Disordered" evidence="1">
    <location>
        <begin position="1"/>
        <end position="41"/>
    </location>
</feature>
<evidence type="ECO:0000256" key="1">
    <source>
        <dbReference type="SAM" id="MobiDB-lite"/>
    </source>
</evidence>
<evidence type="ECO:0000313" key="2">
    <source>
        <dbReference type="EMBL" id="PKI64644.1"/>
    </source>
</evidence>
<keyword evidence="3" id="KW-1185">Reference proteome</keyword>
<dbReference type="Proteomes" id="UP000233551">
    <property type="component" value="Unassembled WGS sequence"/>
</dbReference>
<protein>
    <submittedName>
        <fullName evidence="2">Uncharacterized protein</fullName>
    </submittedName>
</protein>
<dbReference type="EMBL" id="PGOL01000801">
    <property type="protein sequence ID" value="PKI64644.1"/>
    <property type="molecule type" value="Genomic_DNA"/>
</dbReference>
<evidence type="ECO:0000313" key="3">
    <source>
        <dbReference type="Proteomes" id="UP000233551"/>
    </source>
</evidence>
<dbReference type="AlphaFoldDB" id="A0A2I0K7X7"/>
<name>A0A2I0K7X7_PUNGR</name>